<comment type="similarity">
    <text evidence="4">Belongs to the TonB-dependent receptor family.</text>
</comment>
<dbReference type="GO" id="GO:0009279">
    <property type="term" value="C:cell outer membrane"/>
    <property type="evidence" value="ECO:0007669"/>
    <property type="project" value="UniProtKB-SubCell"/>
</dbReference>
<comment type="subcellular location">
    <subcellularLocation>
        <location evidence="1 4">Cell outer membrane</location>
    </subcellularLocation>
</comment>
<keyword evidence="4" id="KW-0798">TonB box</keyword>
<evidence type="ECO:0000259" key="5">
    <source>
        <dbReference type="Pfam" id="PF00593"/>
    </source>
</evidence>
<dbReference type="InterPro" id="IPR018247">
    <property type="entry name" value="EF_Hand_1_Ca_BS"/>
</dbReference>
<dbReference type="EMBL" id="BKAU01000001">
    <property type="protein sequence ID" value="GEP94014.1"/>
    <property type="molecule type" value="Genomic_DNA"/>
</dbReference>
<keyword evidence="8" id="KW-1185">Reference proteome</keyword>
<dbReference type="PROSITE" id="PS00018">
    <property type="entry name" value="EF_HAND_1"/>
    <property type="match status" value="1"/>
</dbReference>
<evidence type="ECO:0000256" key="2">
    <source>
        <dbReference type="ARBA" id="ARBA00023136"/>
    </source>
</evidence>
<dbReference type="RefSeq" id="WP_146857514.1">
    <property type="nucleotide sequence ID" value="NZ_BKAU01000001.1"/>
</dbReference>
<sequence>MEQLCLKWSMLPVLLLLMMASPIRLHSQSPAAPDSIPPETDSLRQVLFVPQQQHRLVQSTSEIRTPQLEKTTSASFGGLLAGHLAGLYATQSTGEPGNDLYSLLLRGQTPFVLVDGTPQQINYINPEQIESITLLKDALATAMLGMRGARGALNITTKRGVKGKQQISFKAMAGIQQAIRQPEFLNAYDFARLYNEALANDGKAPVYSAEALDAYRTQSDPSRYPDVNWQNEILKPQTSFQRYDLTVSGGGDAARYFVNLDYLDQEGMFKTASFNKYNTNADYKRYTFRSNVEMDLHKMLTANINVFGQIHNMNQPGATTESIFSNFLATPNNAYPMLNSDGSLGGNSDYANNIYGQSVLSGYRPSTSTDFKADLALKGNLDNVVKGLWIRGTASYKTFLTETINRSKALVVYQKISEPGHEDVYQQFGTTGDQSNSGSISFREMQFYTELALGYTRQINEHGLEVLVLANNDHRRFGNELPQYFRGLSGRISYNFRGKYLAELAAGYNGTNRYPSGSRYGLFPAVGASWVISKESFLSRQAAWLDDLRLSVSYGKTGNALDAGYFAYNQYYASGGSYNFGNTQTAAPGIVEGDIANPYLTWEKADKFNAGISGALFSNRLSFNVEYFSNKFYDLLQTRGASAAMAGMTFPMENLGINRYTGVDLQLLYQGGKGSFTYFVAPNVSLLQSKVVFSDEVFRPYGWMERTGMPVGQRFGYIAEGLYQSDAEIGSSPQPAGYTPVPGDIRYKDLNGDNIINEFDQAAIGTTKPMMYYGITIGAGWKGFDISALLQGVENRDLLLTGNGQWEFQSAGRSQAYAHHLGRWTPGTAATATYPRLSIGANPNNHQTSSYWIKSGDYARLKNLEVGYTLPSHLVRRVRVGSVRVFFNATNLFTLTSLEGVDPEASNLALYPIQKVLNAGIHIKL</sequence>
<dbReference type="SUPFAM" id="SSF56935">
    <property type="entry name" value="Porins"/>
    <property type="match status" value="1"/>
</dbReference>
<dbReference type="InterPro" id="IPR012910">
    <property type="entry name" value="Plug_dom"/>
</dbReference>
<dbReference type="OrthoDB" id="9768177at2"/>
<evidence type="ECO:0000256" key="3">
    <source>
        <dbReference type="ARBA" id="ARBA00023237"/>
    </source>
</evidence>
<feature type="domain" description="TonB-dependent receptor plug" evidence="6">
    <location>
        <begin position="56"/>
        <end position="151"/>
    </location>
</feature>
<name>A0A512REF8_9BACT</name>
<protein>
    <submittedName>
        <fullName evidence="7">SusC/RagA family TonB-linked outer membrane protein</fullName>
    </submittedName>
</protein>
<comment type="caution">
    <text evidence="7">The sequence shown here is derived from an EMBL/GenBank/DDBJ whole genome shotgun (WGS) entry which is preliminary data.</text>
</comment>
<dbReference type="Gene3D" id="2.40.170.20">
    <property type="entry name" value="TonB-dependent receptor, beta-barrel domain"/>
    <property type="match status" value="1"/>
</dbReference>
<evidence type="ECO:0000313" key="7">
    <source>
        <dbReference type="EMBL" id="GEP94014.1"/>
    </source>
</evidence>
<dbReference type="AlphaFoldDB" id="A0A512REF8"/>
<evidence type="ECO:0000313" key="8">
    <source>
        <dbReference type="Proteomes" id="UP000321436"/>
    </source>
</evidence>
<dbReference type="Proteomes" id="UP000321436">
    <property type="component" value="Unassembled WGS sequence"/>
</dbReference>
<proteinExistence type="inferred from homology"/>
<dbReference type="InterPro" id="IPR037066">
    <property type="entry name" value="Plug_dom_sf"/>
</dbReference>
<evidence type="ECO:0000259" key="6">
    <source>
        <dbReference type="Pfam" id="PF07715"/>
    </source>
</evidence>
<reference evidence="7 8" key="1">
    <citation type="submission" date="2019-07" db="EMBL/GenBank/DDBJ databases">
        <title>Whole genome shotgun sequence of Chitinophaga cymbidii NBRC 109752.</title>
        <authorList>
            <person name="Hosoyama A."/>
            <person name="Uohara A."/>
            <person name="Ohji S."/>
            <person name="Ichikawa N."/>
        </authorList>
    </citation>
    <scope>NUCLEOTIDE SEQUENCE [LARGE SCALE GENOMIC DNA]</scope>
    <source>
        <strain evidence="7 8">NBRC 109752</strain>
    </source>
</reference>
<dbReference type="InterPro" id="IPR000531">
    <property type="entry name" value="Beta-barrel_TonB"/>
</dbReference>
<keyword evidence="3" id="KW-0998">Cell outer membrane</keyword>
<keyword evidence="2 4" id="KW-0472">Membrane</keyword>
<dbReference type="InterPro" id="IPR023996">
    <property type="entry name" value="TonB-dep_OMP_SusC/RagA"/>
</dbReference>
<dbReference type="NCBIfam" id="TIGR04056">
    <property type="entry name" value="OMP_RagA_SusC"/>
    <property type="match status" value="1"/>
</dbReference>
<dbReference type="Gene3D" id="2.170.130.10">
    <property type="entry name" value="TonB-dependent receptor, plug domain"/>
    <property type="match status" value="1"/>
</dbReference>
<feature type="domain" description="TonB-dependent receptor-like beta-barrel" evidence="5">
    <location>
        <begin position="330"/>
        <end position="892"/>
    </location>
</feature>
<organism evidence="7 8">
    <name type="scientific">Chitinophaga cymbidii</name>
    <dbReference type="NCBI Taxonomy" id="1096750"/>
    <lineage>
        <taxon>Bacteria</taxon>
        <taxon>Pseudomonadati</taxon>
        <taxon>Bacteroidota</taxon>
        <taxon>Chitinophagia</taxon>
        <taxon>Chitinophagales</taxon>
        <taxon>Chitinophagaceae</taxon>
        <taxon>Chitinophaga</taxon>
    </lineage>
</organism>
<evidence type="ECO:0000256" key="1">
    <source>
        <dbReference type="ARBA" id="ARBA00004442"/>
    </source>
</evidence>
<dbReference type="Pfam" id="PF00593">
    <property type="entry name" value="TonB_dep_Rec_b-barrel"/>
    <property type="match status" value="1"/>
</dbReference>
<gene>
    <name evidence="7" type="ORF">CCY01nite_02740</name>
</gene>
<evidence type="ECO:0000256" key="4">
    <source>
        <dbReference type="RuleBase" id="RU003357"/>
    </source>
</evidence>
<dbReference type="Pfam" id="PF07715">
    <property type="entry name" value="Plug"/>
    <property type="match status" value="1"/>
</dbReference>
<dbReference type="InterPro" id="IPR036942">
    <property type="entry name" value="Beta-barrel_TonB_sf"/>
</dbReference>
<accession>A0A512REF8</accession>